<evidence type="ECO:0000256" key="2">
    <source>
        <dbReference type="SAM" id="SignalP"/>
    </source>
</evidence>
<dbReference type="AlphaFoldDB" id="A0A2S0L2G1"/>
<keyword evidence="4" id="KW-1185">Reference proteome</keyword>
<dbReference type="EMBL" id="CP027228">
    <property type="protein sequence ID" value="AVM47476.1"/>
    <property type="molecule type" value="Genomic_DNA"/>
</dbReference>
<organism evidence="3 4">
    <name type="scientific">Mogibacterium diversum</name>
    <dbReference type="NCBI Taxonomy" id="114527"/>
    <lineage>
        <taxon>Bacteria</taxon>
        <taxon>Bacillati</taxon>
        <taxon>Bacillota</taxon>
        <taxon>Clostridia</taxon>
        <taxon>Peptostreptococcales</taxon>
        <taxon>Anaerovoracaceae</taxon>
        <taxon>Mogibacterium</taxon>
    </lineage>
</organism>
<evidence type="ECO:0008006" key="5">
    <source>
        <dbReference type="Google" id="ProtNLM"/>
    </source>
</evidence>
<dbReference type="GeneID" id="78390786"/>
<reference evidence="4" key="1">
    <citation type="submission" date="2018-02" db="EMBL/GenBank/DDBJ databases">
        <authorList>
            <person name="Holder M.E."/>
            <person name="Ajami N.J."/>
            <person name="Petrosino J.F."/>
        </authorList>
    </citation>
    <scope>NUCLEOTIDE SEQUENCE [LARGE SCALE GENOMIC DNA]</scope>
    <source>
        <strain evidence="4">CCUG 47132</strain>
    </source>
</reference>
<feature type="transmembrane region" description="Helical" evidence="1">
    <location>
        <begin position="699"/>
        <end position="719"/>
    </location>
</feature>
<gene>
    <name evidence="3" type="ORF">C5Q96_00795</name>
</gene>
<evidence type="ECO:0000313" key="4">
    <source>
        <dbReference type="Proteomes" id="UP000237883"/>
    </source>
</evidence>
<keyword evidence="2" id="KW-0732">Signal</keyword>
<dbReference type="RefSeq" id="WP_106056284.1">
    <property type="nucleotide sequence ID" value="NZ_CP027228.1"/>
</dbReference>
<dbReference type="OrthoDB" id="2078652at2"/>
<feature type="chain" id="PRO_5038456767" description="Gram-positive cocci surface proteins LPxTG domain-containing protein" evidence="2">
    <location>
        <begin position="33"/>
        <end position="725"/>
    </location>
</feature>
<sequence>MKAKRLSKKLHALIVVAAMIVAQLAAVLPTSAASNVLPVAQYVTQVGSSTGGAGGNSSTYNGTVKLKIPMSKVLEPNETEMANAAANGLYPHGREGKNRIAYIEYNVTFPEDVNLGNISVANSVSYINSNRIVKTVNGRTVNFKMYLNDVNWQGIYNAYLADKANPNAHTVDISIPYSVTANDKASAARMEGERIVGKGDFSFYPSGFLALIGSGLETYNTDVASVGFTSNLTQYFPQDLTTTGDLEGDILVGNETEHSAVYEAQKDDTIDFTGNLNVKPIKDELTRLENQFNGAVAAGINVENIDTTFNASIELPSGMKFKDANPTVQLLGANGKFEITNSSLNGNKVDVTIKLKNSNNIRTYNELKSAVSAVDDNLKVVVKGAQFTSAATADTNYTVIGKVSGSFKAKATNTVSNKVINFNYAWNGKQSAAGSDATNPSDLSRISFTLKYKQAPTVVTDVRDLEGDILIGNETEHNQVYVTGRNDTHEVTGLLRVKPVKDQMTQIENHYSNPIANQISLDGVDTTFTASLELPNEMTFGSGTPSATLEGGNNVFKITDVTRTGNKVVVTIKLVKTYTNYEDLARDIRSVSDDLKVKVGGVKFTNAAFVNTNYTMKGEVGGVFKAKATHIPSGKVVNFNLKWNGKQTADGADAIAPTDLSKITFTLKYAPETTPVTPVKPNKPAKLSKVVKTGDTSDVLLYMLIMGGAVAGVAGAAGLKRREER</sequence>
<evidence type="ECO:0000256" key="1">
    <source>
        <dbReference type="SAM" id="Phobius"/>
    </source>
</evidence>
<dbReference type="KEGG" id="mdv:C5Q96_00795"/>
<name>A0A2S0L2G1_9FIRM</name>
<dbReference type="Proteomes" id="UP000237883">
    <property type="component" value="Chromosome"/>
</dbReference>
<evidence type="ECO:0000313" key="3">
    <source>
        <dbReference type="EMBL" id="AVM47476.1"/>
    </source>
</evidence>
<keyword evidence="1" id="KW-1133">Transmembrane helix</keyword>
<protein>
    <recommendedName>
        <fullName evidence="5">Gram-positive cocci surface proteins LPxTG domain-containing protein</fullName>
    </recommendedName>
</protein>
<keyword evidence="1" id="KW-0472">Membrane</keyword>
<feature type="signal peptide" evidence="2">
    <location>
        <begin position="1"/>
        <end position="32"/>
    </location>
</feature>
<accession>A0A2S0L2G1</accession>
<keyword evidence="1" id="KW-0812">Transmembrane</keyword>
<proteinExistence type="predicted"/>